<dbReference type="AlphaFoldDB" id="G9N9I0"/>
<dbReference type="Proteomes" id="UP000007115">
    <property type="component" value="Unassembled WGS sequence"/>
</dbReference>
<feature type="region of interest" description="Disordered" evidence="1">
    <location>
        <begin position="144"/>
        <end position="168"/>
    </location>
</feature>
<comment type="caution">
    <text evidence="2">The sequence shown here is derived from an EMBL/GenBank/DDBJ whole genome shotgun (WGS) entry which is preliminary data.</text>
</comment>
<evidence type="ECO:0000313" key="2">
    <source>
        <dbReference type="EMBL" id="EHK16600.1"/>
    </source>
</evidence>
<dbReference type="InParanoid" id="G9N9I0"/>
<dbReference type="HOGENOM" id="CLU_1586707_0_0_1"/>
<sequence length="168" mass="18689">MEVVCTDADGRRRVGNGFAYKCKSHAGGFKQLFRRDRCESQFSTDGATESVTAEGDCTCWIARFGNGPLARESGTETAERARTRLGFWHRVLQDSAILEVLESVHLRREEDEIQARIGSWSGVEDDAPTKPPFSVFKRFEVTRARRTPNATAGSRELAHGPNGLQQCP</sequence>
<accession>G9N9I0</accession>
<evidence type="ECO:0000256" key="1">
    <source>
        <dbReference type="SAM" id="MobiDB-lite"/>
    </source>
</evidence>
<dbReference type="RefSeq" id="XP_013950803.1">
    <property type="nucleotide sequence ID" value="XM_014095328.1"/>
</dbReference>
<keyword evidence="3" id="KW-1185">Reference proteome</keyword>
<dbReference type="EMBL" id="ABDF02000090">
    <property type="protein sequence ID" value="EHK16600.1"/>
    <property type="molecule type" value="Genomic_DNA"/>
</dbReference>
<proteinExistence type="predicted"/>
<dbReference type="VEuPathDB" id="FungiDB:TRIVIDRAFT_227452"/>
<gene>
    <name evidence="2" type="ORF">TRIVIDRAFT_227452</name>
</gene>
<dbReference type="GeneID" id="25792089"/>
<protein>
    <submittedName>
        <fullName evidence="2">Uncharacterized protein</fullName>
    </submittedName>
</protein>
<evidence type="ECO:0000313" key="3">
    <source>
        <dbReference type="Proteomes" id="UP000007115"/>
    </source>
</evidence>
<reference evidence="2 3" key="1">
    <citation type="journal article" date="2011" name="Genome Biol.">
        <title>Comparative genome sequence analysis underscores mycoparasitism as the ancestral life style of Trichoderma.</title>
        <authorList>
            <person name="Kubicek C.P."/>
            <person name="Herrera-Estrella A."/>
            <person name="Seidl-Seiboth V."/>
            <person name="Martinez D.A."/>
            <person name="Druzhinina I.S."/>
            <person name="Thon M."/>
            <person name="Zeilinger S."/>
            <person name="Casas-Flores S."/>
            <person name="Horwitz B.A."/>
            <person name="Mukherjee P.K."/>
            <person name="Mukherjee M."/>
            <person name="Kredics L."/>
            <person name="Alcaraz L.D."/>
            <person name="Aerts A."/>
            <person name="Antal Z."/>
            <person name="Atanasova L."/>
            <person name="Cervantes-Badillo M.G."/>
            <person name="Challacombe J."/>
            <person name="Chertkov O."/>
            <person name="McCluskey K."/>
            <person name="Coulpier F."/>
            <person name="Deshpande N."/>
            <person name="von Doehren H."/>
            <person name="Ebbole D.J."/>
            <person name="Esquivel-Naranjo E.U."/>
            <person name="Fekete E."/>
            <person name="Flipphi M."/>
            <person name="Glaser F."/>
            <person name="Gomez-Rodriguez E.Y."/>
            <person name="Gruber S."/>
            <person name="Han C."/>
            <person name="Henrissat B."/>
            <person name="Hermosa R."/>
            <person name="Hernandez-Onate M."/>
            <person name="Karaffa L."/>
            <person name="Kosti I."/>
            <person name="Le Crom S."/>
            <person name="Lindquist E."/>
            <person name="Lucas S."/>
            <person name="Luebeck M."/>
            <person name="Luebeck P.S."/>
            <person name="Margeot A."/>
            <person name="Metz B."/>
            <person name="Misra M."/>
            <person name="Nevalainen H."/>
            <person name="Omann M."/>
            <person name="Packer N."/>
            <person name="Perrone G."/>
            <person name="Uresti-Rivera E.E."/>
            <person name="Salamov A."/>
            <person name="Schmoll M."/>
            <person name="Seiboth B."/>
            <person name="Shapiro H."/>
            <person name="Sukno S."/>
            <person name="Tamayo-Ramos J.A."/>
            <person name="Tisch D."/>
            <person name="Wiest A."/>
            <person name="Wilkinson H.H."/>
            <person name="Zhang M."/>
            <person name="Coutinho P.M."/>
            <person name="Kenerley C.M."/>
            <person name="Monte E."/>
            <person name="Baker S.E."/>
            <person name="Grigoriev I.V."/>
        </authorList>
    </citation>
    <scope>NUCLEOTIDE SEQUENCE [LARGE SCALE GENOMIC DNA]</scope>
    <source>
        <strain evidence="3">Gv29-8 / FGSC 10586</strain>
    </source>
</reference>
<organism evidence="2 3">
    <name type="scientific">Hypocrea virens (strain Gv29-8 / FGSC 10586)</name>
    <name type="common">Gliocladium virens</name>
    <name type="synonym">Trichoderma virens</name>
    <dbReference type="NCBI Taxonomy" id="413071"/>
    <lineage>
        <taxon>Eukaryota</taxon>
        <taxon>Fungi</taxon>
        <taxon>Dikarya</taxon>
        <taxon>Ascomycota</taxon>
        <taxon>Pezizomycotina</taxon>
        <taxon>Sordariomycetes</taxon>
        <taxon>Hypocreomycetidae</taxon>
        <taxon>Hypocreales</taxon>
        <taxon>Hypocreaceae</taxon>
        <taxon>Trichoderma</taxon>
    </lineage>
</organism>
<name>G9N9I0_HYPVG</name>